<dbReference type="InterPro" id="IPR002123">
    <property type="entry name" value="Plipid/glycerol_acylTrfase"/>
</dbReference>
<dbReference type="Proteomes" id="UP000537326">
    <property type="component" value="Unassembled WGS sequence"/>
</dbReference>
<dbReference type="SUPFAM" id="SSF69593">
    <property type="entry name" value="Glycerol-3-phosphate (1)-acyltransferase"/>
    <property type="match status" value="1"/>
</dbReference>
<dbReference type="EMBL" id="JACBZI010000001">
    <property type="protein sequence ID" value="NYI10788.1"/>
    <property type="molecule type" value="Genomic_DNA"/>
</dbReference>
<keyword evidence="6" id="KW-1185">Reference proteome</keyword>
<dbReference type="GO" id="GO:0003841">
    <property type="term" value="F:1-acylglycerol-3-phosphate O-acyltransferase activity"/>
    <property type="evidence" value="ECO:0007669"/>
    <property type="project" value="TreeGrafter"/>
</dbReference>
<feature type="region of interest" description="Disordered" evidence="3">
    <location>
        <begin position="222"/>
        <end position="267"/>
    </location>
</feature>
<dbReference type="PANTHER" id="PTHR10434:SF55">
    <property type="entry name" value="POSSIBLE ACYLTRANSFERASE"/>
    <property type="match status" value="1"/>
</dbReference>
<dbReference type="AlphaFoldDB" id="A0A7Y9YEL5"/>
<dbReference type="GO" id="GO:0006654">
    <property type="term" value="P:phosphatidic acid biosynthetic process"/>
    <property type="evidence" value="ECO:0007669"/>
    <property type="project" value="TreeGrafter"/>
</dbReference>
<accession>A0A7Y9YEL5</accession>
<organism evidence="5 6">
    <name type="scientific">Nocardioides marinus</name>
    <dbReference type="NCBI Taxonomy" id="374514"/>
    <lineage>
        <taxon>Bacteria</taxon>
        <taxon>Bacillati</taxon>
        <taxon>Actinomycetota</taxon>
        <taxon>Actinomycetes</taxon>
        <taxon>Propionibacteriales</taxon>
        <taxon>Nocardioidaceae</taxon>
        <taxon>Nocardioides</taxon>
    </lineage>
</organism>
<evidence type="ECO:0000256" key="1">
    <source>
        <dbReference type="ARBA" id="ARBA00022679"/>
    </source>
</evidence>
<keyword evidence="1 5" id="KW-0808">Transferase</keyword>
<name>A0A7Y9YEL5_9ACTN</name>
<evidence type="ECO:0000256" key="3">
    <source>
        <dbReference type="SAM" id="MobiDB-lite"/>
    </source>
</evidence>
<dbReference type="PANTHER" id="PTHR10434">
    <property type="entry name" value="1-ACYL-SN-GLYCEROL-3-PHOSPHATE ACYLTRANSFERASE"/>
    <property type="match status" value="1"/>
</dbReference>
<proteinExistence type="predicted"/>
<evidence type="ECO:0000313" key="6">
    <source>
        <dbReference type="Proteomes" id="UP000537326"/>
    </source>
</evidence>
<dbReference type="SMART" id="SM00563">
    <property type="entry name" value="PlsC"/>
    <property type="match status" value="1"/>
</dbReference>
<reference evidence="5 6" key="1">
    <citation type="submission" date="2020-07" db="EMBL/GenBank/DDBJ databases">
        <title>Sequencing the genomes of 1000 actinobacteria strains.</title>
        <authorList>
            <person name="Klenk H.-P."/>
        </authorList>
    </citation>
    <scope>NUCLEOTIDE SEQUENCE [LARGE SCALE GENOMIC DNA]</scope>
    <source>
        <strain evidence="5 6">DSM 18248</strain>
    </source>
</reference>
<evidence type="ECO:0000259" key="4">
    <source>
        <dbReference type="SMART" id="SM00563"/>
    </source>
</evidence>
<sequence>MTVRNLQQRRGWAFSLGVGIIKPLLLATTTHDWRHGERIPASGGCVLAMNHISHLDPLTAAHIVYDHGRLPRYLAKAGLFKNSFLRRFLTAAGQIPVEREGRGAVAYAAAVEAVRRGECVVVYPEGTITRDPDMWPMTGKSGAARIGLETGAPVLPVGQWGAQQLLPPYSKRPHLVPRKRVTMSVGEPVDLDDLREKELTPEVVREAADRILAAITAQVEEIRGEDAPAERYDMRVSGDPYKDRHTSDRKKSDGKKSDRKDEDRKSA</sequence>
<protein>
    <submittedName>
        <fullName evidence="5">1-acyl-sn-glycerol-3-phosphate acyltransferase</fullName>
    </submittedName>
</protein>
<dbReference type="GO" id="GO:0005886">
    <property type="term" value="C:plasma membrane"/>
    <property type="evidence" value="ECO:0007669"/>
    <property type="project" value="TreeGrafter"/>
</dbReference>
<comment type="caution">
    <text evidence="5">The sequence shown here is derived from an EMBL/GenBank/DDBJ whole genome shotgun (WGS) entry which is preliminary data.</text>
</comment>
<evidence type="ECO:0000256" key="2">
    <source>
        <dbReference type="ARBA" id="ARBA00023315"/>
    </source>
</evidence>
<dbReference type="CDD" id="cd07989">
    <property type="entry name" value="LPLAT_AGPAT-like"/>
    <property type="match status" value="1"/>
</dbReference>
<gene>
    <name evidence="5" type="ORF">BKA05_002303</name>
</gene>
<dbReference type="Pfam" id="PF01553">
    <property type="entry name" value="Acyltransferase"/>
    <property type="match status" value="1"/>
</dbReference>
<feature type="domain" description="Phospholipid/glycerol acyltransferase" evidence="4">
    <location>
        <begin position="45"/>
        <end position="162"/>
    </location>
</feature>
<evidence type="ECO:0000313" key="5">
    <source>
        <dbReference type="EMBL" id="NYI10788.1"/>
    </source>
</evidence>
<keyword evidence="2 5" id="KW-0012">Acyltransferase</keyword>
<dbReference type="RefSeq" id="WP_179531572.1">
    <property type="nucleotide sequence ID" value="NZ_BAAAPP010000005.1"/>
</dbReference>